<dbReference type="EMBL" id="CP139960">
    <property type="protein sequence ID" value="WQD39183.1"/>
    <property type="molecule type" value="Genomic_DNA"/>
</dbReference>
<evidence type="ECO:0000259" key="3">
    <source>
        <dbReference type="PROSITE" id="PS50110"/>
    </source>
</evidence>
<evidence type="ECO:0000256" key="1">
    <source>
        <dbReference type="ARBA" id="ARBA00022553"/>
    </source>
</evidence>
<evidence type="ECO:0000313" key="5">
    <source>
        <dbReference type="Proteomes" id="UP001325680"/>
    </source>
</evidence>
<dbReference type="SMART" id="SM00448">
    <property type="entry name" value="REC"/>
    <property type="match status" value="1"/>
</dbReference>
<keyword evidence="5" id="KW-1185">Reference proteome</keyword>
<accession>A0ABZ0W7B1</accession>
<dbReference type="RefSeq" id="WP_114792927.1">
    <property type="nucleotide sequence ID" value="NZ_CP139960.1"/>
</dbReference>
<feature type="modified residue" description="4-aspartylphosphate" evidence="2">
    <location>
        <position position="56"/>
    </location>
</feature>
<name>A0ABZ0W7B1_9BACT</name>
<dbReference type="PROSITE" id="PS50110">
    <property type="entry name" value="RESPONSE_REGULATORY"/>
    <property type="match status" value="1"/>
</dbReference>
<protein>
    <submittedName>
        <fullName evidence="4">Response regulator</fullName>
    </submittedName>
</protein>
<dbReference type="SUPFAM" id="SSF52172">
    <property type="entry name" value="CheY-like"/>
    <property type="match status" value="1"/>
</dbReference>
<keyword evidence="1 2" id="KW-0597">Phosphoprotein</keyword>
<gene>
    <name evidence="4" type="ORF">U0035_03345</name>
</gene>
<dbReference type="InterPro" id="IPR001789">
    <property type="entry name" value="Sig_transdc_resp-reg_receiver"/>
</dbReference>
<proteinExistence type="predicted"/>
<dbReference type="InterPro" id="IPR011006">
    <property type="entry name" value="CheY-like_superfamily"/>
</dbReference>
<dbReference type="Proteomes" id="UP001325680">
    <property type="component" value="Chromosome"/>
</dbReference>
<dbReference type="InterPro" id="IPR050595">
    <property type="entry name" value="Bact_response_regulator"/>
</dbReference>
<dbReference type="Pfam" id="PF00072">
    <property type="entry name" value="Response_reg"/>
    <property type="match status" value="1"/>
</dbReference>
<dbReference type="Gene3D" id="3.40.50.2300">
    <property type="match status" value="1"/>
</dbReference>
<evidence type="ECO:0000256" key="2">
    <source>
        <dbReference type="PROSITE-ProRule" id="PRU00169"/>
    </source>
</evidence>
<feature type="domain" description="Response regulatory" evidence="3">
    <location>
        <begin position="7"/>
        <end position="121"/>
    </location>
</feature>
<evidence type="ECO:0000313" key="4">
    <source>
        <dbReference type="EMBL" id="WQD39183.1"/>
    </source>
</evidence>
<dbReference type="PANTHER" id="PTHR44591:SF3">
    <property type="entry name" value="RESPONSE REGULATORY DOMAIN-CONTAINING PROTEIN"/>
    <property type="match status" value="1"/>
</dbReference>
<sequence>MNEETKSVAIFDDDEDILSICHYVLQDQGWQVNTFASCDDVVNKLKACKPQVIFMDNWIPPKGGIVATREIKEDRDLKDIPVIYFSANSEISKLANTAGAEHFLAKPFDLDHLTEAIKVALNPKTC</sequence>
<organism evidence="4 5">
    <name type="scientific">Niabella yanshanensis</name>
    <dbReference type="NCBI Taxonomy" id="577386"/>
    <lineage>
        <taxon>Bacteria</taxon>
        <taxon>Pseudomonadati</taxon>
        <taxon>Bacteroidota</taxon>
        <taxon>Chitinophagia</taxon>
        <taxon>Chitinophagales</taxon>
        <taxon>Chitinophagaceae</taxon>
        <taxon>Niabella</taxon>
    </lineage>
</organism>
<dbReference type="PANTHER" id="PTHR44591">
    <property type="entry name" value="STRESS RESPONSE REGULATOR PROTEIN 1"/>
    <property type="match status" value="1"/>
</dbReference>
<reference evidence="4 5" key="1">
    <citation type="submission" date="2023-12" db="EMBL/GenBank/DDBJ databases">
        <title>Genome sequencing and assembly of bacterial species from a model synthetic community.</title>
        <authorList>
            <person name="Hogle S.L."/>
        </authorList>
    </citation>
    <scope>NUCLEOTIDE SEQUENCE [LARGE SCALE GENOMIC DNA]</scope>
    <source>
        <strain evidence="4 5">HAMBI_3031</strain>
    </source>
</reference>